<dbReference type="InterPro" id="IPR018254">
    <property type="entry name" value="Ribosomal_uL29_CS"/>
</dbReference>
<keyword evidence="7" id="KW-0694">RNA-binding</keyword>
<dbReference type="InterPro" id="IPR047873">
    <property type="entry name" value="Ribosomal_uL16"/>
</dbReference>
<organism evidence="9">
    <name type="scientific">uncultured actinobacterium Rifle_16ft_4_minimus_2010</name>
    <dbReference type="NCBI Taxonomy" id="1665146"/>
    <lineage>
        <taxon>Bacteria</taxon>
        <taxon>Bacillati</taxon>
        <taxon>Actinomycetota</taxon>
        <taxon>Actinomycetes</taxon>
        <taxon>marine Actinobacteria clade</taxon>
        <taxon>environmental samples</taxon>
    </lineage>
</organism>
<evidence type="ECO:0000256" key="1">
    <source>
        <dbReference type="ARBA" id="ARBA00008931"/>
    </source>
</evidence>
<evidence type="ECO:0000256" key="7">
    <source>
        <dbReference type="RuleBase" id="RU004414"/>
    </source>
</evidence>
<dbReference type="GO" id="GO:0022625">
    <property type="term" value="C:cytosolic large ribosomal subunit"/>
    <property type="evidence" value="ECO:0007669"/>
    <property type="project" value="TreeGrafter"/>
</dbReference>
<dbReference type="InterPro" id="IPR000114">
    <property type="entry name" value="Ribosomal_uL16_bact-type"/>
</dbReference>
<dbReference type="NCBIfam" id="TIGR01164">
    <property type="entry name" value="rplP_bact"/>
    <property type="match status" value="1"/>
</dbReference>
<dbReference type="FunFam" id="1.10.287.310:FF:000001">
    <property type="entry name" value="50S ribosomal protein L29"/>
    <property type="match status" value="1"/>
</dbReference>
<dbReference type="CDD" id="cd00427">
    <property type="entry name" value="Ribosomal_L29_HIP"/>
    <property type="match status" value="1"/>
</dbReference>
<evidence type="ECO:0000313" key="9">
    <source>
        <dbReference type="EMBL" id="AKQ01623.1"/>
    </source>
</evidence>
<dbReference type="HAMAP" id="MF_00374">
    <property type="entry name" value="Ribosomal_uL29"/>
    <property type="match status" value="1"/>
</dbReference>
<dbReference type="Gene3D" id="1.10.287.310">
    <property type="match status" value="1"/>
</dbReference>
<dbReference type="InterPro" id="IPR036049">
    <property type="entry name" value="Ribosomal_uL29_sf"/>
</dbReference>
<dbReference type="GO" id="GO:0019843">
    <property type="term" value="F:rRNA binding"/>
    <property type="evidence" value="ECO:0007669"/>
    <property type="project" value="UniProtKB-KW"/>
</dbReference>
<dbReference type="Gene3D" id="3.90.1170.10">
    <property type="entry name" value="Ribosomal protein L10e/L16"/>
    <property type="match status" value="1"/>
</dbReference>
<evidence type="ECO:0000256" key="5">
    <source>
        <dbReference type="HAMAP-Rule" id="MF_00374"/>
    </source>
</evidence>
<dbReference type="AlphaFoldDB" id="A0A0H4T1W1"/>
<dbReference type="InterPro" id="IPR016180">
    <property type="entry name" value="Ribosomal_uL16_dom"/>
</dbReference>
<keyword evidence="3 5" id="KW-0689">Ribosomal protein</keyword>
<evidence type="ECO:0000256" key="3">
    <source>
        <dbReference type="ARBA" id="ARBA00022980"/>
    </source>
</evidence>
<evidence type="ECO:0000256" key="8">
    <source>
        <dbReference type="SAM" id="MobiDB-lite"/>
    </source>
</evidence>
<dbReference type="PRINTS" id="PR00060">
    <property type="entry name" value="RIBOSOMALL16"/>
</dbReference>
<sequence>MLMPKRTRWRKQQRGNMRGAAKAGTRVAFGDYGLQAVEPGWVTARQIEAARVAMTRHIKRGGKVWIMVFPDKPVTQKPAETAARQPQTVGEDQVRAKGGSVKSADLRDLPYEELKTKLAEAKQELFNLRFQVATNQLDNTARIKTVRHEVARIATVMREQEIEAYREMEVEGR</sequence>
<dbReference type="GO" id="GO:0003735">
    <property type="term" value="F:structural constituent of ribosome"/>
    <property type="evidence" value="ECO:0007669"/>
    <property type="project" value="InterPro"/>
</dbReference>
<comment type="subunit">
    <text evidence="7">Part of the 50S ribosomal subunit.</text>
</comment>
<keyword evidence="4 5" id="KW-0687">Ribonucleoprotein</keyword>
<gene>
    <name evidence="5" type="primary">rpmC</name>
</gene>
<accession>A0A0H4T1W1</accession>
<comment type="similarity">
    <text evidence="1 6">Belongs to the universal ribosomal protein uL16 family.</text>
</comment>
<dbReference type="GO" id="GO:0000049">
    <property type="term" value="F:tRNA binding"/>
    <property type="evidence" value="ECO:0007669"/>
    <property type="project" value="UniProtKB-KW"/>
</dbReference>
<dbReference type="InterPro" id="IPR036920">
    <property type="entry name" value="Ribosomal_uL16_sf"/>
</dbReference>
<dbReference type="PROSITE" id="PS00579">
    <property type="entry name" value="RIBOSOMAL_L29"/>
    <property type="match status" value="1"/>
</dbReference>
<dbReference type="SUPFAM" id="SSF54686">
    <property type="entry name" value="Ribosomal protein L16p/L10e"/>
    <property type="match status" value="1"/>
</dbReference>
<evidence type="ECO:0000256" key="6">
    <source>
        <dbReference type="RuleBase" id="RU004413"/>
    </source>
</evidence>
<name>A0A0H4T1W1_9ACTN</name>
<dbReference type="PANTHER" id="PTHR12220:SF13">
    <property type="entry name" value="LARGE RIBOSOMAL SUBUNIT PROTEIN UL16M"/>
    <property type="match status" value="1"/>
</dbReference>
<dbReference type="GO" id="GO:0006412">
    <property type="term" value="P:translation"/>
    <property type="evidence" value="ECO:0007669"/>
    <property type="project" value="UniProtKB-UniRule"/>
</dbReference>
<dbReference type="CDD" id="cd01433">
    <property type="entry name" value="Ribosomal_L16_L10e"/>
    <property type="match status" value="1"/>
</dbReference>
<keyword evidence="7" id="KW-0820">tRNA-binding</keyword>
<dbReference type="PANTHER" id="PTHR12220">
    <property type="entry name" value="50S/60S RIBOSOMAL PROTEIN L16"/>
    <property type="match status" value="1"/>
</dbReference>
<feature type="region of interest" description="Disordered" evidence="8">
    <location>
        <begin position="1"/>
        <end position="21"/>
    </location>
</feature>
<evidence type="ECO:0000256" key="4">
    <source>
        <dbReference type="ARBA" id="ARBA00023274"/>
    </source>
</evidence>
<evidence type="ECO:0000256" key="2">
    <source>
        <dbReference type="ARBA" id="ARBA00009254"/>
    </source>
</evidence>
<dbReference type="EMBL" id="KT006971">
    <property type="protein sequence ID" value="AKQ01623.1"/>
    <property type="molecule type" value="Genomic_DNA"/>
</dbReference>
<proteinExistence type="inferred from homology"/>
<dbReference type="SUPFAM" id="SSF46561">
    <property type="entry name" value="Ribosomal protein L29 (L29p)"/>
    <property type="match status" value="1"/>
</dbReference>
<keyword evidence="7" id="KW-0699">rRNA-binding</keyword>
<feature type="compositionally biased region" description="Basic residues" evidence="8">
    <location>
        <begin position="1"/>
        <end position="13"/>
    </location>
</feature>
<reference evidence="9" key="1">
    <citation type="journal article" date="2015" name="ISME J.">
        <title>Aquifer environment selects for microbial species cohorts in sediment and groundwater.</title>
        <authorList>
            <person name="Hug L.A."/>
            <person name="Thomas B.C."/>
            <person name="Brown C.T."/>
            <person name="Frischkorn K.R."/>
            <person name="Williams K.H."/>
            <person name="Tringe S.G."/>
            <person name="Banfield J.F."/>
        </authorList>
    </citation>
    <scope>NUCLEOTIDE SEQUENCE</scope>
</reference>
<dbReference type="Pfam" id="PF00252">
    <property type="entry name" value="Ribosomal_L16"/>
    <property type="match status" value="1"/>
</dbReference>
<protein>
    <recommendedName>
        <fullName evidence="5">Large ribosomal subunit protein uL29</fullName>
    </recommendedName>
</protein>
<comment type="similarity">
    <text evidence="2 5">Belongs to the universal ribosomal protein uL29 family.</text>
</comment>
<dbReference type="NCBIfam" id="TIGR00012">
    <property type="entry name" value="L29"/>
    <property type="match status" value="1"/>
</dbReference>
<dbReference type="Pfam" id="PF00831">
    <property type="entry name" value="Ribosomal_L29"/>
    <property type="match status" value="1"/>
</dbReference>
<dbReference type="InterPro" id="IPR001854">
    <property type="entry name" value="Ribosomal_uL29"/>
</dbReference>
<feature type="region of interest" description="Disordered" evidence="8">
    <location>
        <begin position="76"/>
        <end position="100"/>
    </location>
</feature>
<comment type="function">
    <text evidence="7">Binds 23S rRNA and is also seen to make contacts with the A and possibly P site tRNAs.</text>
</comment>